<proteinExistence type="predicted"/>
<feature type="region of interest" description="Disordered" evidence="1">
    <location>
        <begin position="128"/>
        <end position="164"/>
    </location>
</feature>
<dbReference type="PANTHER" id="PTHR35335:SF1">
    <property type="entry name" value="UPF0716 PROTEIN FXSA"/>
    <property type="match status" value="1"/>
</dbReference>
<feature type="transmembrane region" description="Helical" evidence="2">
    <location>
        <begin position="75"/>
        <end position="100"/>
    </location>
</feature>
<evidence type="ECO:0000256" key="2">
    <source>
        <dbReference type="SAM" id="Phobius"/>
    </source>
</evidence>
<accession>A0ABT5KXD4</accession>
<evidence type="ECO:0000313" key="3">
    <source>
        <dbReference type="EMBL" id="MDC8829425.1"/>
    </source>
</evidence>
<dbReference type="NCBIfam" id="NF008528">
    <property type="entry name" value="PRK11463.1-2"/>
    <property type="match status" value="1"/>
</dbReference>
<feature type="transmembrane region" description="Helical" evidence="2">
    <location>
        <begin position="26"/>
        <end position="46"/>
    </location>
</feature>
<gene>
    <name evidence="3" type="ORF">OIK42_01495</name>
</gene>
<dbReference type="EMBL" id="JAQQXP010000001">
    <property type="protein sequence ID" value="MDC8829425.1"/>
    <property type="molecule type" value="Genomic_DNA"/>
</dbReference>
<reference evidence="3 4" key="1">
    <citation type="submission" date="2022-10" db="EMBL/GenBank/DDBJ databases">
        <title>Alteromonas sp. chi3 Genome sequencing.</title>
        <authorList>
            <person name="Park S."/>
        </authorList>
    </citation>
    <scope>NUCLEOTIDE SEQUENCE [LARGE SCALE GENOMIC DNA]</scope>
    <source>
        <strain evidence="4">chi3</strain>
    </source>
</reference>
<feature type="compositionally biased region" description="Basic and acidic residues" evidence="1">
    <location>
        <begin position="151"/>
        <end position="164"/>
    </location>
</feature>
<dbReference type="Proteomes" id="UP001218788">
    <property type="component" value="Unassembled WGS sequence"/>
</dbReference>
<dbReference type="Pfam" id="PF04186">
    <property type="entry name" value="FxsA"/>
    <property type="match status" value="1"/>
</dbReference>
<evidence type="ECO:0000313" key="4">
    <source>
        <dbReference type="Proteomes" id="UP001218788"/>
    </source>
</evidence>
<feature type="compositionally biased region" description="Polar residues" evidence="1">
    <location>
        <begin position="128"/>
        <end position="140"/>
    </location>
</feature>
<evidence type="ECO:0000256" key="1">
    <source>
        <dbReference type="SAM" id="MobiDB-lite"/>
    </source>
</evidence>
<keyword evidence="2" id="KW-1133">Transmembrane helix</keyword>
<keyword evidence="4" id="KW-1185">Reference proteome</keyword>
<dbReference type="PANTHER" id="PTHR35335">
    <property type="entry name" value="UPF0716 PROTEIN FXSA"/>
    <property type="match status" value="1"/>
</dbReference>
<dbReference type="InterPro" id="IPR007313">
    <property type="entry name" value="FxsA"/>
</dbReference>
<keyword evidence="2" id="KW-0472">Membrane</keyword>
<organism evidence="3 4">
    <name type="scientific">Alteromonas gilva</name>
    <dbReference type="NCBI Taxonomy" id="2987522"/>
    <lineage>
        <taxon>Bacteria</taxon>
        <taxon>Pseudomonadati</taxon>
        <taxon>Pseudomonadota</taxon>
        <taxon>Gammaproteobacteria</taxon>
        <taxon>Alteromonadales</taxon>
        <taxon>Alteromonadaceae</taxon>
        <taxon>Alteromonas/Salinimonas group</taxon>
        <taxon>Alteromonas</taxon>
    </lineage>
</organism>
<name>A0ABT5KXD4_9ALTE</name>
<protein>
    <submittedName>
        <fullName evidence="3">FxsA family protein</fullName>
    </submittedName>
</protein>
<keyword evidence="2" id="KW-0812">Transmembrane</keyword>
<sequence>MRFLLLLFIIMPIAEISLLLQVGDLIGGWNTIGLIVITAFVGAYLVRQEGLSTLQAAQAKMAQNQVPGNEMLEGLLLMIAGVLLVTPGFITDIVGFTFALPFSRKFIAARAAKHLTVHTVGGAQQRTYQHYTGDTRTSGQDADGETIEGEYVDKSANDDSPRLK</sequence>
<comment type="caution">
    <text evidence="3">The sequence shown here is derived from an EMBL/GenBank/DDBJ whole genome shotgun (WGS) entry which is preliminary data.</text>
</comment>